<evidence type="ECO:0000259" key="13">
    <source>
        <dbReference type="Pfam" id="PF00294"/>
    </source>
</evidence>
<feature type="binding site" evidence="12">
    <location>
        <position position="283"/>
    </location>
    <ligand>
        <name>K(+)</name>
        <dbReference type="ChEBI" id="CHEBI:29103"/>
    </ligand>
</feature>
<evidence type="ECO:0000256" key="12">
    <source>
        <dbReference type="HAMAP-Rule" id="MF_01987"/>
    </source>
</evidence>
<dbReference type="PRINTS" id="PR00990">
    <property type="entry name" value="RIBOKINASE"/>
</dbReference>
<feature type="binding site" evidence="12">
    <location>
        <begin position="40"/>
        <end position="44"/>
    </location>
    <ligand>
        <name>substrate</name>
    </ligand>
</feature>
<feature type="binding site" evidence="12">
    <location>
        <position position="249"/>
    </location>
    <ligand>
        <name>K(+)</name>
        <dbReference type="ChEBI" id="CHEBI:29103"/>
    </ligand>
</feature>
<feature type="binding site" evidence="12">
    <location>
        <position position="247"/>
    </location>
    <ligand>
        <name>K(+)</name>
        <dbReference type="ChEBI" id="CHEBI:29103"/>
    </ligand>
</feature>
<keyword evidence="4 12" id="KW-0808">Transferase</keyword>
<evidence type="ECO:0000256" key="9">
    <source>
        <dbReference type="ARBA" id="ARBA00022842"/>
    </source>
</evidence>
<dbReference type="Proteomes" id="UP001527882">
    <property type="component" value="Unassembled WGS sequence"/>
</dbReference>
<evidence type="ECO:0000256" key="4">
    <source>
        <dbReference type="ARBA" id="ARBA00022679"/>
    </source>
</evidence>
<evidence type="ECO:0000256" key="10">
    <source>
        <dbReference type="ARBA" id="ARBA00022958"/>
    </source>
</evidence>
<evidence type="ECO:0000256" key="11">
    <source>
        <dbReference type="ARBA" id="ARBA00023277"/>
    </source>
</evidence>
<keyword evidence="11 12" id="KW-0119">Carbohydrate metabolism</keyword>
<comment type="activity regulation">
    <text evidence="12">Activated by a monovalent cation that binds near, but not in, the active site. The most likely occupant of the site in vivo is potassium. Ion binding induces a conformational change that may alter substrate affinity.</text>
</comment>
<keyword evidence="6 12" id="KW-0547">Nucleotide-binding</keyword>
<dbReference type="RefSeq" id="WP_269884259.1">
    <property type="nucleotide sequence ID" value="NZ_JAQAGZ010000019.1"/>
</dbReference>
<dbReference type="NCBIfam" id="TIGR02152">
    <property type="entry name" value="D_ribokin_bact"/>
    <property type="match status" value="1"/>
</dbReference>
<comment type="similarity">
    <text evidence="12">Belongs to the carbohydrate kinase PfkB family. Ribokinase subfamily.</text>
</comment>
<dbReference type="PROSITE" id="PS00583">
    <property type="entry name" value="PFKB_KINASES_1"/>
    <property type="match status" value="1"/>
</dbReference>
<evidence type="ECO:0000313" key="15">
    <source>
        <dbReference type="Proteomes" id="UP001527882"/>
    </source>
</evidence>
<comment type="caution">
    <text evidence="14">The sequence shown here is derived from an EMBL/GenBank/DDBJ whole genome shotgun (WGS) entry which is preliminary data.</text>
</comment>
<dbReference type="InterPro" id="IPR011877">
    <property type="entry name" value="Ribokinase"/>
</dbReference>
<dbReference type="InterPro" id="IPR002139">
    <property type="entry name" value="Ribo/fructo_kinase"/>
</dbReference>
<feature type="binding site" evidence="12">
    <location>
        <begin position="252"/>
        <end position="253"/>
    </location>
    <ligand>
        <name>ATP</name>
        <dbReference type="ChEBI" id="CHEBI:30616"/>
    </ligand>
</feature>
<evidence type="ECO:0000256" key="7">
    <source>
        <dbReference type="ARBA" id="ARBA00022777"/>
    </source>
</evidence>
<keyword evidence="10 12" id="KW-0630">Potassium</keyword>
<dbReference type="Gene3D" id="3.40.1190.20">
    <property type="match status" value="1"/>
</dbReference>
<gene>
    <name evidence="12 14" type="primary">rbsK</name>
    <name evidence="14" type="ORF">O9H85_25620</name>
</gene>
<feature type="active site" description="Proton acceptor" evidence="12">
    <location>
        <position position="253"/>
    </location>
</feature>
<feature type="binding site" evidence="12">
    <location>
        <position position="184"/>
    </location>
    <ligand>
        <name>ATP</name>
        <dbReference type="ChEBI" id="CHEBI:30616"/>
    </ligand>
</feature>
<dbReference type="SUPFAM" id="SSF53613">
    <property type="entry name" value="Ribokinase-like"/>
    <property type="match status" value="1"/>
</dbReference>
<keyword evidence="9 12" id="KW-0460">Magnesium</keyword>
<protein>
    <recommendedName>
        <fullName evidence="3 12">Ribokinase</fullName>
        <shortName evidence="12">RK</shortName>
        <ecNumber evidence="2 12">2.7.1.15</ecNumber>
    </recommendedName>
</protein>
<organism evidence="14 15">
    <name type="scientific">Paenibacillus gyeongsangnamensis</name>
    <dbReference type="NCBI Taxonomy" id="3388067"/>
    <lineage>
        <taxon>Bacteria</taxon>
        <taxon>Bacillati</taxon>
        <taxon>Bacillota</taxon>
        <taxon>Bacilli</taxon>
        <taxon>Bacillales</taxon>
        <taxon>Paenibacillaceae</taxon>
        <taxon>Paenibacillus</taxon>
    </lineage>
</organism>
<reference evidence="14 15" key="1">
    <citation type="submission" date="2022-12" db="EMBL/GenBank/DDBJ databases">
        <title>Draft genome sequence of Paenibacillus sp. dW9.</title>
        <authorList>
            <person name="Choi E.-W."/>
            <person name="Kim D.-U."/>
        </authorList>
    </citation>
    <scope>NUCLEOTIDE SEQUENCE [LARGE SCALE GENOMIC DNA]</scope>
    <source>
        <strain evidence="15">dW9</strain>
    </source>
</reference>
<dbReference type="HAMAP" id="MF_01987">
    <property type="entry name" value="Ribokinase"/>
    <property type="match status" value="1"/>
</dbReference>
<evidence type="ECO:0000256" key="8">
    <source>
        <dbReference type="ARBA" id="ARBA00022840"/>
    </source>
</evidence>
<sequence>MKPKITVVGSLNMDIVVTMERMPLAGETVSGRDVRYMPGGKGANQAVGCARLGAEVAHIGAVGDDVFGRQIADKFSSLGLRTEGLAVLAGEPTGIASIYHTPEDNCIAVVPGANAACTPDYVERHAEAIRAARLLLVQLEIPLPAVQRALELAREAGVVTVLNPAPAQPLSRELLSLADWVTPNETEFAALSGSAPQTETEWQAALQRYQAEHGPAVLVTRGAKGCSYLAADGTLRTVPAPVVNVVDTTGAGDALNAAFGFGLASGWSVEEAAAFAVKAASLSVTRFGAQEGMPSYDEVMAGGTY</sequence>
<evidence type="ECO:0000256" key="3">
    <source>
        <dbReference type="ARBA" id="ARBA00016943"/>
    </source>
</evidence>
<comment type="cofactor">
    <cofactor evidence="12">
        <name>Mg(2+)</name>
        <dbReference type="ChEBI" id="CHEBI:18420"/>
    </cofactor>
    <text evidence="12">Requires a divalent cation, most likely magnesium in vivo, as an electrophilic catalyst to aid phosphoryl group transfer. It is the chelate of the metal and the nucleotide that is the actual substrate.</text>
</comment>
<dbReference type="CDD" id="cd01174">
    <property type="entry name" value="ribokinase"/>
    <property type="match status" value="1"/>
</dbReference>
<feature type="binding site" evidence="12">
    <location>
        <position position="140"/>
    </location>
    <ligand>
        <name>substrate</name>
    </ligand>
</feature>
<comment type="catalytic activity">
    <reaction evidence="12">
        <text>D-ribose + ATP = D-ribose 5-phosphate + ADP + H(+)</text>
        <dbReference type="Rhea" id="RHEA:13697"/>
        <dbReference type="ChEBI" id="CHEBI:15378"/>
        <dbReference type="ChEBI" id="CHEBI:30616"/>
        <dbReference type="ChEBI" id="CHEBI:47013"/>
        <dbReference type="ChEBI" id="CHEBI:78346"/>
        <dbReference type="ChEBI" id="CHEBI:456216"/>
        <dbReference type="EC" id="2.7.1.15"/>
    </reaction>
</comment>
<evidence type="ECO:0000313" key="14">
    <source>
        <dbReference type="EMBL" id="MCZ8515728.1"/>
    </source>
</evidence>
<keyword evidence="5 12" id="KW-0479">Metal-binding</keyword>
<feature type="binding site" evidence="12">
    <location>
        <position position="286"/>
    </location>
    <ligand>
        <name>K(+)</name>
        <dbReference type="ChEBI" id="CHEBI:29103"/>
    </ligand>
</feature>
<feature type="domain" description="Carbohydrate kinase PfkB" evidence="13">
    <location>
        <begin position="3"/>
        <end position="294"/>
    </location>
</feature>
<dbReference type="EMBL" id="JAQAGZ010000019">
    <property type="protein sequence ID" value="MCZ8515728.1"/>
    <property type="molecule type" value="Genomic_DNA"/>
</dbReference>
<comment type="subunit">
    <text evidence="12">Homodimer.</text>
</comment>
<accession>A0ABT4QFZ0</accession>
<keyword evidence="8 12" id="KW-0067">ATP-binding</keyword>
<feature type="binding site" evidence="12">
    <location>
        <begin position="220"/>
        <end position="225"/>
    </location>
    <ligand>
        <name>ATP</name>
        <dbReference type="ChEBI" id="CHEBI:30616"/>
    </ligand>
</feature>
<feature type="binding site" evidence="12">
    <location>
        <position position="253"/>
    </location>
    <ligand>
        <name>substrate</name>
    </ligand>
</feature>
<feature type="binding site" evidence="12">
    <location>
        <begin position="12"/>
        <end position="14"/>
    </location>
    <ligand>
        <name>substrate</name>
    </ligand>
</feature>
<dbReference type="InterPro" id="IPR011611">
    <property type="entry name" value="PfkB_dom"/>
</dbReference>
<comment type="pathway">
    <text evidence="12">Carbohydrate metabolism; D-ribose degradation; D-ribose 5-phosphate from beta-D-ribopyranose: step 2/2.</text>
</comment>
<comment type="caution">
    <text evidence="12">Lacks conserved residue(s) required for the propagation of feature annotation.</text>
</comment>
<dbReference type="PANTHER" id="PTHR10584:SF166">
    <property type="entry name" value="RIBOKINASE"/>
    <property type="match status" value="1"/>
</dbReference>
<evidence type="ECO:0000256" key="6">
    <source>
        <dbReference type="ARBA" id="ARBA00022741"/>
    </source>
</evidence>
<keyword evidence="15" id="KW-1185">Reference proteome</keyword>
<comment type="function">
    <text evidence="12">Catalyzes the phosphorylation of ribose at O-5 in a reaction requiring ATP and magnesium. The resulting D-ribose-5-phosphate can then be used either for sythesis of nucleotides, histidine, and tryptophan, or as a component of the pentose phosphate pathway.</text>
</comment>
<evidence type="ECO:0000256" key="5">
    <source>
        <dbReference type="ARBA" id="ARBA00022723"/>
    </source>
</evidence>
<proteinExistence type="inferred from homology"/>
<name>A0ABT4QFZ0_9BACL</name>
<dbReference type="PANTHER" id="PTHR10584">
    <property type="entry name" value="SUGAR KINASE"/>
    <property type="match status" value="1"/>
</dbReference>
<dbReference type="Pfam" id="PF00294">
    <property type="entry name" value="PfkB"/>
    <property type="match status" value="1"/>
</dbReference>
<dbReference type="InterPro" id="IPR002173">
    <property type="entry name" value="Carboh/pur_kinase_PfkB_CS"/>
</dbReference>
<evidence type="ECO:0000256" key="2">
    <source>
        <dbReference type="ARBA" id="ARBA00012035"/>
    </source>
</evidence>
<keyword evidence="12" id="KW-0963">Cytoplasm</keyword>
<feature type="binding site" evidence="12">
    <location>
        <position position="288"/>
    </location>
    <ligand>
        <name>K(+)</name>
        <dbReference type="ChEBI" id="CHEBI:29103"/>
    </ligand>
</feature>
<evidence type="ECO:0000256" key="1">
    <source>
        <dbReference type="ARBA" id="ARBA00005380"/>
    </source>
</evidence>
<keyword evidence="7 12" id="KW-0418">Kinase</keyword>
<dbReference type="GO" id="GO:0004747">
    <property type="term" value="F:ribokinase activity"/>
    <property type="evidence" value="ECO:0007669"/>
    <property type="project" value="UniProtKB-EC"/>
</dbReference>
<dbReference type="InterPro" id="IPR029056">
    <property type="entry name" value="Ribokinase-like"/>
</dbReference>
<comment type="similarity">
    <text evidence="1">Belongs to the carbohydrate kinase pfkB family.</text>
</comment>
<comment type="subcellular location">
    <subcellularLocation>
        <location evidence="12">Cytoplasm</location>
    </subcellularLocation>
</comment>
<dbReference type="EC" id="2.7.1.15" evidence="2 12"/>